<reference evidence="1" key="1">
    <citation type="journal article" date="2015" name="Nature">
        <title>Complex archaea that bridge the gap between prokaryotes and eukaryotes.</title>
        <authorList>
            <person name="Spang A."/>
            <person name="Saw J.H."/>
            <person name="Jorgensen S.L."/>
            <person name="Zaremba-Niedzwiedzka K."/>
            <person name="Martijn J."/>
            <person name="Lind A.E."/>
            <person name="van Eijk R."/>
            <person name="Schleper C."/>
            <person name="Guy L."/>
            <person name="Ettema T.J."/>
        </authorList>
    </citation>
    <scope>NUCLEOTIDE SEQUENCE</scope>
</reference>
<accession>A0A0F9Q657</accession>
<comment type="caution">
    <text evidence="1">The sequence shown here is derived from an EMBL/GenBank/DDBJ whole genome shotgun (WGS) entry which is preliminary data.</text>
</comment>
<gene>
    <name evidence="1" type="ORF">LCGC14_1053810</name>
</gene>
<organism evidence="1">
    <name type="scientific">marine sediment metagenome</name>
    <dbReference type="NCBI Taxonomy" id="412755"/>
    <lineage>
        <taxon>unclassified sequences</taxon>
        <taxon>metagenomes</taxon>
        <taxon>ecological metagenomes</taxon>
    </lineage>
</organism>
<dbReference type="EMBL" id="LAZR01004423">
    <property type="protein sequence ID" value="KKN08731.1"/>
    <property type="molecule type" value="Genomic_DNA"/>
</dbReference>
<evidence type="ECO:0000313" key="1">
    <source>
        <dbReference type="EMBL" id="KKN08731.1"/>
    </source>
</evidence>
<name>A0A0F9Q657_9ZZZZ</name>
<dbReference type="AlphaFoldDB" id="A0A0F9Q657"/>
<protein>
    <submittedName>
        <fullName evidence="1">Uncharacterized protein</fullName>
    </submittedName>
</protein>
<proteinExistence type="predicted"/>
<sequence length="136" mass="15634">MSVINNEVQFVTLDFVKAHFIITDDQDDDILFGIVQAANMEMKKRLTGFADDIGNLAASQFWPSIQSAGLVFVEAEIRRQINQLYTEAETIMSRFENMMVSLIGELKSVAPTRTERIIAKRDEDFEDDFFAERRFV</sequence>